<comment type="caution">
    <text evidence="2">The sequence shown here is derived from an EMBL/GenBank/DDBJ whole genome shotgun (WGS) entry which is preliminary data.</text>
</comment>
<dbReference type="PANTHER" id="PTHR43336:SF3">
    <property type="entry name" value="GUANYLATE CYCLASE DOMAIN-CONTAINING PROTEIN"/>
    <property type="match status" value="1"/>
</dbReference>
<dbReference type="EMBL" id="JAFCMP010000546">
    <property type="protein sequence ID" value="KAG5175771.1"/>
    <property type="molecule type" value="Genomic_DNA"/>
</dbReference>
<accession>A0A835YHU2</accession>
<sequence length="335" mass="35530">MQAKPAAREGIPKSTVGRNLLDLTLQRVVIGVVVLLIGAAAMVYSERDSSAIAMAVAQQAGEDISAATLDGAISYYIATTQGLLYLSLGGAERFRAADRVLASLRAEELVMIRLPDALSIAGAVVMVSVKDAVQHTARNQLVLAAVVFAGVNVVFGLLITGVHIFGLDVKRLVLTPLEQVHQMVQCVAANPLDAKAQLLATAAVLSDHDDTEDETEIKKRPDAQLLTTAAVLSKHDDTEDLETTALLKAMDAMAGLLRVGFGDAGADIIARNLRESSNNRCLLRVGFGDASADIIARNLRESSNNRVIQAVAYLLRGDAGADIIARNLRESSNNL</sequence>
<keyword evidence="1" id="KW-0472">Membrane</keyword>
<evidence type="ECO:0000313" key="2">
    <source>
        <dbReference type="EMBL" id="KAG5175771.1"/>
    </source>
</evidence>
<keyword evidence="1" id="KW-1133">Transmembrane helix</keyword>
<gene>
    <name evidence="2" type="ORF">JKP88DRAFT_283403</name>
</gene>
<feature type="transmembrane region" description="Helical" evidence="1">
    <location>
        <begin position="24"/>
        <end position="44"/>
    </location>
</feature>
<dbReference type="PANTHER" id="PTHR43336">
    <property type="entry name" value="OXYGEN SENSOR HISTIDINE KINASE RESPONSE REGULATOR DEVS/DOSS"/>
    <property type="match status" value="1"/>
</dbReference>
<evidence type="ECO:0000313" key="3">
    <source>
        <dbReference type="Proteomes" id="UP000664859"/>
    </source>
</evidence>
<evidence type="ECO:0000256" key="1">
    <source>
        <dbReference type="SAM" id="Phobius"/>
    </source>
</evidence>
<name>A0A835YHU2_9STRA</name>
<organism evidence="2 3">
    <name type="scientific">Tribonema minus</name>
    <dbReference type="NCBI Taxonomy" id="303371"/>
    <lineage>
        <taxon>Eukaryota</taxon>
        <taxon>Sar</taxon>
        <taxon>Stramenopiles</taxon>
        <taxon>Ochrophyta</taxon>
        <taxon>PX clade</taxon>
        <taxon>Xanthophyceae</taxon>
        <taxon>Tribonematales</taxon>
        <taxon>Tribonemataceae</taxon>
        <taxon>Tribonema</taxon>
    </lineage>
</organism>
<feature type="transmembrane region" description="Helical" evidence="1">
    <location>
        <begin position="141"/>
        <end position="165"/>
    </location>
</feature>
<reference evidence="2" key="1">
    <citation type="submission" date="2021-02" db="EMBL/GenBank/DDBJ databases">
        <title>First Annotated Genome of the Yellow-green Alga Tribonema minus.</title>
        <authorList>
            <person name="Mahan K.M."/>
        </authorList>
    </citation>
    <scope>NUCLEOTIDE SEQUENCE</scope>
    <source>
        <strain evidence="2">UTEX B ZZ1240</strain>
    </source>
</reference>
<protein>
    <submittedName>
        <fullName evidence="2">Uncharacterized protein</fullName>
    </submittedName>
</protein>
<keyword evidence="3" id="KW-1185">Reference proteome</keyword>
<proteinExistence type="predicted"/>
<dbReference type="AlphaFoldDB" id="A0A835YHU2"/>
<dbReference type="Proteomes" id="UP000664859">
    <property type="component" value="Unassembled WGS sequence"/>
</dbReference>
<keyword evidence="1" id="KW-0812">Transmembrane</keyword>